<evidence type="ECO:0000313" key="2">
    <source>
        <dbReference type="Proteomes" id="UP001358586"/>
    </source>
</evidence>
<dbReference type="Proteomes" id="UP001358586">
    <property type="component" value="Chromosome 6"/>
</dbReference>
<comment type="caution">
    <text evidence="1">The sequence shown here is derived from an EMBL/GenBank/DDBJ whole genome shotgun (WGS) entry which is preliminary data.</text>
</comment>
<evidence type="ECO:0000313" key="1">
    <source>
        <dbReference type="EMBL" id="KAK5826398.1"/>
    </source>
</evidence>
<organism evidence="1 2">
    <name type="scientific">Gossypium arboreum</name>
    <name type="common">Tree cotton</name>
    <name type="synonym">Gossypium nanking</name>
    <dbReference type="NCBI Taxonomy" id="29729"/>
    <lineage>
        <taxon>Eukaryota</taxon>
        <taxon>Viridiplantae</taxon>
        <taxon>Streptophyta</taxon>
        <taxon>Embryophyta</taxon>
        <taxon>Tracheophyta</taxon>
        <taxon>Spermatophyta</taxon>
        <taxon>Magnoliopsida</taxon>
        <taxon>eudicotyledons</taxon>
        <taxon>Gunneridae</taxon>
        <taxon>Pentapetalae</taxon>
        <taxon>rosids</taxon>
        <taxon>malvids</taxon>
        <taxon>Malvales</taxon>
        <taxon>Malvaceae</taxon>
        <taxon>Malvoideae</taxon>
        <taxon>Gossypium</taxon>
    </lineage>
</organism>
<name>A0ABR0PPP1_GOSAR</name>
<keyword evidence="2" id="KW-1185">Reference proteome</keyword>
<protein>
    <submittedName>
        <fullName evidence="1">Uncharacterized protein</fullName>
    </submittedName>
</protein>
<dbReference type="EMBL" id="JARKNE010000006">
    <property type="protein sequence ID" value="KAK5826398.1"/>
    <property type="molecule type" value="Genomic_DNA"/>
</dbReference>
<sequence length="63" mass="7230">MMLIQANDLVVWDIIMDGPSLPQKQEGEILVPTSKKEWNEEDRRSIQLNAKAMHTLFCAFGLE</sequence>
<reference evidence="1 2" key="1">
    <citation type="submission" date="2023-03" db="EMBL/GenBank/DDBJ databases">
        <title>WGS of Gossypium arboreum.</title>
        <authorList>
            <person name="Yu D."/>
        </authorList>
    </citation>
    <scope>NUCLEOTIDE SEQUENCE [LARGE SCALE GENOMIC DNA]</scope>
    <source>
        <tissue evidence="1">Leaf</tissue>
    </source>
</reference>
<proteinExistence type="predicted"/>
<accession>A0ABR0PPP1</accession>
<gene>
    <name evidence="1" type="ORF">PVK06_021317</name>
</gene>